<reference evidence="1" key="1">
    <citation type="journal article" date="2014" name="Int. J. Syst. Evol. Microbiol.">
        <title>Complete genome sequence of Corynebacterium casei LMG S-19264T (=DSM 44701T), isolated from a smear-ripened cheese.</title>
        <authorList>
            <consortium name="US DOE Joint Genome Institute (JGI-PGF)"/>
            <person name="Walter F."/>
            <person name="Albersmeier A."/>
            <person name="Kalinowski J."/>
            <person name="Ruckert C."/>
        </authorList>
    </citation>
    <scope>NUCLEOTIDE SEQUENCE</scope>
    <source>
        <strain evidence="1">JCM 12580</strain>
    </source>
</reference>
<sequence>MQGKNSFNPFLKDWYANQGWREPGFIVLTTLWVSEKSGGPHKYVSTIPNDDSLDLEPTHYNMKLTGEEFDAAGKVLADTLDHFDVPEKEKNEVLDAFTAHKNEVISGTIE</sequence>
<protein>
    <recommendedName>
        <fullName evidence="3">Group 1 truncated hemoglobin</fullName>
    </recommendedName>
</protein>
<gene>
    <name evidence="1" type="ORF">GCM10007063_33700</name>
</gene>
<name>A0A917V1J3_9BACI</name>
<reference evidence="1" key="2">
    <citation type="submission" date="2020-09" db="EMBL/GenBank/DDBJ databases">
        <authorList>
            <person name="Sun Q."/>
            <person name="Ohkuma M."/>
        </authorList>
    </citation>
    <scope>NUCLEOTIDE SEQUENCE</scope>
    <source>
        <strain evidence="1">JCM 12580</strain>
    </source>
</reference>
<comment type="caution">
    <text evidence="1">The sequence shown here is derived from an EMBL/GenBank/DDBJ whole genome shotgun (WGS) entry which is preliminary data.</text>
</comment>
<dbReference type="EMBL" id="BMNQ01000086">
    <property type="protein sequence ID" value="GGK08527.1"/>
    <property type="molecule type" value="Genomic_DNA"/>
</dbReference>
<dbReference type="InterPro" id="IPR009050">
    <property type="entry name" value="Globin-like_sf"/>
</dbReference>
<dbReference type="GO" id="GO:0019825">
    <property type="term" value="F:oxygen binding"/>
    <property type="evidence" value="ECO:0007669"/>
    <property type="project" value="InterPro"/>
</dbReference>
<keyword evidence="2" id="KW-1185">Reference proteome</keyword>
<dbReference type="SUPFAM" id="SSF46458">
    <property type="entry name" value="Globin-like"/>
    <property type="match status" value="1"/>
</dbReference>
<accession>A0A917V1J3</accession>
<organism evidence="1 2">
    <name type="scientific">Lentibacillus kapialis</name>
    <dbReference type="NCBI Taxonomy" id="340214"/>
    <lineage>
        <taxon>Bacteria</taxon>
        <taxon>Bacillati</taxon>
        <taxon>Bacillota</taxon>
        <taxon>Bacilli</taxon>
        <taxon>Bacillales</taxon>
        <taxon>Bacillaceae</taxon>
        <taxon>Lentibacillus</taxon>
    </lineage>
</organism>
<dbReference type="AlphaFoldDB" id="A0A917V1J3"/>
<proteinExistence type="predicted"/>
<dbReference type="Proteomes" id="UP000658382">
    <property type="component" value="Unassembled WGS sequence"/>
</dbReference>
<dbReference type="InterPro" id="IPR012292">
    <property type="entry name" value="Globin/Proto"/>
</dbReference>
<dbReference type="Gene3D" id="1.10.490.10">
    <property type="entry name" value="Globins"/>
    <property type="match status" value="1"/>
</dbReference>
<dbReference type="GO" id="GO:0020037">
    <property type="term" value="F:heme binding"/>
    <property type="evidence" value="ECO:0007669"/>
    <property type="project" value="InterPro"/>
</dbReference>
<evidence type="ECO:0008006" key="3">
    <source>
        <dbReference type="Google" id="ProtNLM"/>
    </source>
</evidence>
<evidence type="ECO:0000313" key="2">
    <source>
        <dbReference type="Proteomes" id="UP000658382"/>
    </source>
</evidence>
<evidence type="ECO:0000313" key="1">
    <source>
        <dbReference type="EMBL" id="GGK08527.1"/>
    </source>
</evidence>